<protein>
    <recommendedName>
        <fullName evidence="11">Palmitoyltransferase</fullName>
        <ecNumber evidence="11">2.3.1.225</ecNumber>
    </recommendedName>
</protein>
<keyword evidence="6" id="KW-0564">Palmitate</keyword>
<evidence type="ECO:0000256" key="2">
    <source>
        <dbReference type="ARBA" id="ARBA00022679"/>
    </source>
</evidence>
<evidence type="ECO:0000256" key="6">
    <source>
        <dbReference type="ARBA" id="ARBA00023139"/>
    </source>
</evidence>
<evidence type="ECO:0000256" key="1">
    <source>
        <dbReference type="ARBA" id="ARBA00004141"/>
    </source>
</evidence>
<evidence type="ECO:0000256" key="12">
    <source>
        <dbReference type="SAM" id="MobiDB-lite"/>
    </source>
</evidence>
<proteinExistence type="inferred from homology"/>
<dbReference type="PANTHER" id="PTHR22883:SF23">
    <property type="entry name" value="PALMITOYLTRANSFERASE ZDHHC6"/>
    <property type="match status" value="1"/>
</dbReference>
<dbReference type="AlphaFoldDB" id="A0A6A6D9K4"/>
<comment type="catalytic activity">
    <reaction evidence="10 11">
        <text>L-cysteinyl-[protein] + hexadecanoyl-CoA = S-hexadecanoyl-L-cysteinyl-[protein] + CoA</text>
        <dbReference type="Rhea" id="RHEA:36683"/>
        <dbReference type="Rhea" id="RHEA-COMP:10131"/>
        <dbReference type="Rhea" id="RHEA-COMP:11032"/>
        <dbReference type="ChEBI" id="CHEBI:29950"/>
        <dbReference type="ChEBI" id="CHEBI:57287"/>
        <dbReference type="ChEBI" id="CHEBI:57379"/>
        <dbReference type="ChEBI" id="CHEBI:74151"/>
        <dbReference type="EC" id="2.3.1.225"/>
    </reaction>
</comment>
<feature type="transmembrane region" description="Helical" evidence="11">
    <location>
        <begin position="208"/>
        <end position="229"/>
    </location>
</feature>
<evidence type="ECO:0000259" key="13">
    <source>
        <dbReference type="Pfam" id="PF01529"/>
    </source>
</evidence>
<dbReference type="InterPro" id="IPR001594">
    <property type="entry name" value="Palmitoyltrfase_DHHC"/>
</dbReference>
<keyword evidence="5 11" id="KW-0472">Membrane</keyword>
<keyword evidence="15" id="KW-1185">Reference proteome</keyword>
<name>A0A6A6D9K4_9PEZI</name>
<evidence type="ECO:0000256" key="3">
    <source>
        <dbReference type="ARBA" id="ARBA00022692"/>
    </source>
</evidence>
<keyword evidence="4 11" id="KW-1133">Transmembrane helix</keyword>
<dbReference type="Proteomes" id="UP000800200">
    <property type="component" value="Unassembled WGS sequence"/>
</dbReference>
<feature type="region of interest" description="Disordered" evidence="12">
    <location>
        <begin position="343"/>
        <end position="365"/>
    </location>
</feature>
<keyword evidence="7" id="KW-0449">Lipoprotein</keyword>
<comment type="similarity">
    <text evidence="9">Belongs to the DHHC palmitoyltransferase family. PFA5 subfamily.</text>
</comment>
<dbReference type="PROSITE" id="PS50216">
    <property type="entry name" value="DHHC"/>
    <property type="match status" value="1"/>
</dbReference>
<feature type="transmembrane region" description="Helical" evidence="11">
    <location>
        <begin position="173"/>
        <end position="196"/>
    </location>
</feature>
<feature type="transmembrane region" description="Helical" evidence="11">
    <location>
        <begin position="21"/>
        <end position="47"/>
    </location>
</feature>
<dbReference type="InterPro" id="IPR039859">
    <property type="entry name" value="PFA4/ZDH16/20/ERF2-like"/>
</dbReference>
<comment type="domain">
    <text evidence="11">The DHHC domain is required for palmitoyltransferase activity.</text>
</comment>
<evidence type="ECO:0000256" key="11">
    <source>
        <dbReference type="RuleBase" id="RU079119"/>
    </source>
</evidence>
<keyword evidence="8 11" id="KW-0012">Acyltransferase</keyword>
<accession>A0A6A6D9K4</accession>
<evidence type="ECO:0000256" key="10">
    <source>
        <dbReference type="ARBA" id="ARBA00048048"/>
    </source>
</evidence>
<sequence length="365" mass="41230">MAISEERQNEILQSANRYCAIIMPLIEAGAVGYATYVLVVLLCIYYLLNPSSDLQAADIHPRKATAIALVIVYFVLLFIMAVSFFRLIQVMWINPGLIPFGESTEKVAASTKDFDCLDAFTCDYQGNPNWCERCCCYKPDRTHHASAIDRCVRRMDHFCPYAGGMISETTHKFFIQFLFYGSLYLCFVVVTLSVFSAEHVKYLHKLPATWIVALALAGFFFLFCFGMFVTSFYHIAINITTVESLNKDVATYNIALLRSPSDTATASPNALCEIQRTPSRSYIVLQTNPGERPWDLGTLANIKSIMGDSWIDWFLPLKMSPCTVHRGDVGHYEWGSVVEKMMRENDAGSSGRISRRPRRSRATRS</sequence>
<organism evidence="14 15">
    <name type="scientific">Zopfia rhizophila CBS 207.26</name>
    <dbReference type="NCBI Taxonomy" id="1314779"/>
    <lineage>
        <taxon>Eukaryota</taxon>
        <taxon>Fungi</taxon>
        <taxon>Dikarya</taxon>
        <taxon>Ascomycota</taxon>
        <taxon>Pezizomycotina</taxon>
        <taxon>Dothideomycetes</taxon>
        <taxon>Dothideomycetes incertae sedis</taxon>
        <taxon>Zopfiaceae</taxon>
        <taxon>Zopfia</taxon>
    </lineage>
</organism>
<dbReference type="OrthoDB" id="331948at2759"/>
<evidence type="ECO:0000256" key="5">
    <source>
        <dbReference type="ARBA" id="ARBA00023136"/>
    </source>
</evidence>
<evidence type="ECO:0000256" key="8">
    <source>
        <dbReference type="ARBA" id="ARBA00023315"/>
    </source>
</evidence>
<reference evidence="14" key="1">
    <citation type="journal article" date="2020" name="Stud. Mycol.">
        <title>101 Dothideomycetes genomes: a test case for predicting lifestyles and emergence of pathogens.</title>
        <authorList>
            <person name="Haridas S."/>
            <person name="Albert R."/>
            <person name="Binder M."/>
            <person name="Bloem J."/>
            <person name="Labutti K."/>
            <person name="Salamov A."/>
            <person name="Andreopoulos B."/>
            <person name="Baker S."/>
            <person name="Barry K."/>
            <person name="Bills G."/>
            <person name="Bluhm B."/>
            <person name="Cannon C."/>
            <person name="Castanera R."/>
            <person name="Culley D."/>
            <person name="Daum C."/>
            <person name="Ezra D."/>
            <person name="Gonzalez J."/>
            <person name="Henrissat B."/>
            <person name="Kuo A."/>
            <person name="Liang C."/>
            <person name="Lipzen A."/>
            <person name="Lutzoni F."/>
            <person name="Magnuson J."/>
            <person name="Mondo S."/>
            <person name="Nolan M."/>
            <person name="Ohm R."/>
            <person name="Pangilinan J."/>
            <person name="Park H.-J."/>
            <person name="Ramirez L."/>
            <person name="Alfaro M."/>
            <person name="Sun H."/>
            <person name="Tritt A."/>
            <person name="Yoshinaga Y."/>
            <person name="Zwiers L.-H."/>
            <person name="Turgeon B."/>
            <person name="Goodwin S."/>
            <person name="Spatafora J."/>
            <person name="Crous P."/>
            <person name="Grigoriev I."/>
        </authorList>
    </citation>
    <scope>NUCLEOTIDE SEQUENCE</scope>
    <source>
        <strain evidence="14">CBS 207.26</strain>
    </source>
</reference>
<dbReference type="GO" id="GO:0019706">
    <property type="term" value="F:protein-cysteine S-palmitoyltransferase activity"/>
    <property type="evidence" value="ECO:0007669"/>
    <property type="project" value="UniProtKB-EC"/>
</dbReference>
<dbReference type="GO" id="GO:0005783">
    <property type="term" value="C:endoplasmic reticulum"/>
    <property type="evidence" value="ECO:0007669"/>
    <property type="project" value="TreeGrafter"/>
</dbReference>
<feature type="compositionally biased region" description="Basic residues" evidence="12">
    <location>
        <begin position="353"/>
        <end position="365"/>
    </location>
</feature>
<evidence type="ECO:0000313" key="15">
    <source>
        <dbReference type="Proteomes" id="UP000800200"/>
    </source>
</evidence>
<dbReference type="Pfam" id="PF01529">
    <property type="entry name" value="DHHC"/>
    <property type="match status" value="1"/>
</dbReference>
<dbReference type="GO" id="GO:0016020">
    <property type="term" value="C:membrane"/>
    <property type="evidence" value="ECO:0007669"/>
    <property type="project" value="UniProtKB-SubCell"/>
</dbReference>
<dbReference type="PANTHER" id="PTHR22883">
    <property type="entry name" value="ZINC FINGER DHHC DOMAIN CONTAINING PROTEIN"/>
    <property type="match status" value="1"/>
</dbReference>
<feature type="domain" description="Palmitoyltransferase DHHC" evidence="13">
    <location>
        <begin position="127"/>
        <end position="247"/>
    </location>
</feature>
<keyword evidence="2 11" id="KW-0808">Transferase</keyword>
<keyword evidence="3 11" id="KW-0812">Transmembrane</keyword>
<dbReference type="GO" id="GO:0005794">
    <property type="term" value="C:Golgi apparatus"/>
    <property type="evidence" value="ECO:0007669"/>
    <property type="project" value="TreeGrafter"/>
</dbReference>
<evidence type="ECO:0000256" key="9">
    <source>
        <dbReference type="ARBA" id="ARBA00038298"/>
    </source>
</evidence>
<evidence type="ECO:0000256" key="7">
    <source>
        <dbReference type="ARBA" id="ARBA00023288"/>
    </source>
</evidence>
<comment type="subcellular location">
    <subcellularLocation>
        <location evidence="1">Membrane</location>
        <topology evidence="1">Multi-pass membrane protein</topology>
    </subcellularLocation>
</comment>
<dbReference type="EC" id="2.3.1.225" evidence="11"/>
<evidence type="ECO:0000256" key="4">
    <source>
        <dbReference type="ARBA" id="ARBA00022989"/>
    </source>
</evidence>
<gene>
    <name evidence="14" type="ORF">K469DRAFT_646569</name>
</gene>
<feature type="transmembrane region" description="Helical" evidence="11">
    <location>
        <begin position="67"/>
        <end position="88"/>
    </location>
</feature>
<dbReference type="GO" id="GO:0006612">
    <property type="term" value="P:protein targeting to membrane"/>
    <property type="evidence" value="ECO:0007669"/>
    <property type="project" value="TreeGrafter"/>
</dbReference>
<dbReference type="EMBL" id="ML994725">
    <property type="protein sequence ID" value="KAF2175785.1"/>
    <property type="molecule type" value="Genomic_DNA"/>
</dbReference>
<evidence type="ECO:0000313" key="14">
    <source>
        <dbReference type="EMBL" id="KAF2175785.1"/>
    </source>
</evidence>